<accession>A0A9P7A0R0</accession>
<keyword evidence="4" id="KW-1185">Reference proteome</keyword>
<dbReference type="OrthoDB" id="2958007at2759"/>
<protein>
    <recommendedName>
        <fullName evidence="2">DUF6533 domain-containing protein</fullName>
    </recommendedName>
</protein>
<evidence type="ECO:0000313" key="4">
    <source>
        <dbReference type="Proteomes" id="UP000714275"/>
    </source>
</evidence>
<feature type="transmembrane region" description="Helical" evidence="1">
    <location>
        <begin position="63"/>
        <end position="80"/>
    </location>
</feature>
<sequence length="310" mass="33913">MSATSVGFQTAQVCTSPLSLALSDNGEVGAMAVAIFDYCLTITQEVQLIWGRRWDVTRVTFTLARYVTLIGTAMTTYAALANRSKYTSCVPFNNVSYASHMISIIAAEGLLIFRTFAFWHQSKTLLVWLIVFAAICIAGAVGVTKAVNILHPAPPTGFNVTGCVFSSRKSSATQYGFLILYELVLMILTVYKRLHFYKGARSRLVIILYRDGMIYMACIIMASITNTLITLVVPGDYTNILDAPQLVIHGVLASRILFNLRQSRQSDSAIIDGIFPLADLRCTPDAGETTAGGFTLVSMMHDLSVKNSCE</sequence>
<organism evidence="3 4">
    <name type="scientific">Suillus placidus</name>
    <dbReference type="NCBI Taxonomy" id="48579"/>
    <lineage>
        <taxon>Eukaryota</taxon>
        <taxon>Fungi</taxon>
        <taxon>Dikarya</taxon>
        <taxon>Basidiomycota</taxon>
        <taxon>Agaricomycotina</taxon>
        <taxon>Agaricomycetes</taxon>
        <taxon>Agaricomycetidae</taxon>
        <taxon>Boletales</taxon>
        <taxon>Suillineae</taxon>
        <taxon>Suillaceae</taxon>
        <taxon>Suillus</taxon>
    </lineage>
</organism>
<comment type="caution">
    <text evidence="3">The sequence shown here is derived from an EMBL/GenBank/DDBJ whole genome shotgun (WGS) entry which is preliminary data.</text>
</comment>
<feature type="transmembrane region" description="Helical" evidence="1">
    <location>
        <begin position="212"/>
        <end position="233"/>
    </location>
</feature>
<feature type="transmembrane region" description="Helical" evidence="1">
    <location>
        <begin position="95"/>
        <end position="113"/>
    </location>
</feature>
<keyword evidence="1" id="KW-1133">Transmembrane helix</keyword>
<proteinExistence type="predicted"/>
<feature type="transmembrane region" description="Helical" evidence="1">
    <location>
        <begin position="174"/>
        <end position="191"/>
    </location>
</feature>
<evidence type="ECO:0000313" key="3">
    <source>
        <dbReference type="EMBL" id="KAG1780111.1"/>
    </source>
</evidence>
<dbReference type="Proteomes" id="UP000714275">
    <property type="component" value="Unassembled WGS sequence"/>
</dbReference>
<keyword evidence="1" id="KW-0812">Transmembrane</keyword>
<dbReference type="EMBL" id="JABBWD010000010">
    <property type="protein sequence ID" value="KAG1780111.1"/>
    <property type="molecule type" value="Genomic_DNA"/>
</dbReference>
<dbReference type="AlphaFoldDB" id="A0A9P7A0R0"/>
<reference evidence="3" key="1">
    <citation type="journal article" date="2020" name="New Phytol.">
        <title>Comparative genomics reveals dynamic genome evolution in host specialist ectomycorrhizal fungi.</title>
        <authorList>
            <person name="Lofgren L.A."/>
            <person name="Nguyen N.H."/>
            <person name="Vilgalys R."/>
            <person name="Ruytinx J."/>
            <person name="Liao H.L."/>
            <person name="Branco S."/>
            <person name="Kuo A."/>
            <person name="LaButti K."/>
            <person name="Lipzen A."/>
            <person name="Andreopoulos W."/>
            <person name="Pangilinan J."/>
            <person name="Riley R."/>
            <person name="Hundley H."/>
            <person name="Na H."/>
            <person name="Barry K."/>
            <person name="Grigoriev I.V."/>
            <person name="Stajich J.E."/>
            <person name="Kennedy P.G."/>
        </authorList>
    </citation>
    <scope>NUCLEOTIDE SEQUENCE</scope>
    <source>
        <strain evidence="3">DOB743</strain>
    </source>
</reference>
<dbReference type="InterPro" id="IPR045340">
    <property type="entry name" value="DUF6533"/>
</dbReference>
<evidence type="ECO:0000256" key="1">
    <source>
        <dbReference type="SAM" id="Phobius"/>
    </source>
</evidence>
<dbReference type="Pfam" id="PF20151">
    <property type="entry name" value="DUF6533"/>
    <property type="match status" value="1"/>
</dbReference>
<gene>
    <name evidence="3" type="ORF">EV702DRAFT_1277001</name>
</gene>
<keyword evidence="1" id="KW-0472">Membrane</keyword>
<evidence type="ECO:0000259" key="2">
    <source>
        <dbReference type="Pfam" id="PF20151"/>
    </source>
</evidence>
<feature type="domain" description="DUF6533" evidence="2">
    <location>
        <begin position="28"/>
        <end position="70"/>
    </location>
</feature>
<name>A0A9P7A0R0_9AGAM</name>
<feature type="transmembrane region" description="Helical" evidence="1">
    <location>
        <begin position="125"/>
        <end position="144"/>
    </location>
</feature>